<reference evidence="1 2" key="1">
    <citation type="submission" date="2016-10" db="EMBL/GenBank/DDBJ databases">
        <authorList>
            <person name="de Groot N.N."/>
        </authorList>
    </citation>
    <scope>NUCLEOTIDE SEQUENCE [LARGE SCALE GENOMIC DNA]</scope>
    <source>
        <strain evidence="1 2">743A</strain>
    </source>
</reference>
<dbReference type="AlphaFoldDB" id="A0A1I6K8Z9"/>
<keyword evidence="2" id="KW-1185">Reference proteome</keyword>
<gene>
    <name evidence="1" type="ORF">SAMN05661086_02286</name>
</gene>
<name>A0A1I6K8Z9_9FIRM</name>
<evidence type="ECO:0000313" key="1">
    <source>
        <dbReference type="EMBL" id="SFR87624.1"/>
    </source>
</evidence>
<dbReference type="Proteomes" id="UP000199659">
    <property type="component" value="Unassembled WGS sequence"/>
</dbReference>
<accession>A0A1I6K8Z9</accession>
<sequence length="40" mass="4461">MMVFDGEIIVRKALIDGFKGTSQACFDTYTNPILRNAPNL</sequence>
<dbReference type="EMBL" id="FOYZ01000008">
    <property type="protein sequence ID" value="SFR87624.1"/>
    <property type="molecule type" value="Genomic_DNA"/>
</dbReference>
<proteinExistence type="predicted"/>
<evidence type="ECO:0000313" key="2">
    <source>
        <dbReference type="Proteomes" id="UP000199659"/>
    </source>
</evidence>
<dbReference type="STRING" id="37658.SAMN05661086_02286"/>
<organism evidence="1 2">
    <name type="scientific">Anaeromicropila populeti</name>
    <dbReference type="NCBI Taxonomy" id="37658"/>
    <lineage>
        <taxon>Bacteria</taxon>
        <taxon>Bacillati</taxon>
        <taxon>Bacillota</taxon>
        <taxon>Clostridia</taxon>
        <taxon>Lachnospirales</taxon>
        <taxon>Lachnospiraceae</taxon>
        <taxon>Anaeromicropila</taxon>
    </lineage>
</organism>
<protein>
    <submittedName>
        <fullName evidence="1">Uncharacterized protein</fullName>
    </submittedName>
</protein>